<evidence type="ECO:0000256" key="5">
    <source>
        <dbReference type="PROSITE-ProRule" id="PRU00091"/>
    </source>
</evidence>
<proteinExistence type="inferred from homology"/>
<accession>A0A4X2JMC6</accession>
<dbReference type="GO" id="GO:0008270">
    <property type="term" value="F:zinc ion binding"/>
    <property type="evidence" value="ECO:0007669"/>
    <property type="project" value="UniProtKB-KW"/>
</dbReference>
<feature type="region of interest" description="Disordered" evidence="6">
    <location>
        <begin position="69"/>
        <end position="114"/>
    </location>
</feature>
<reference evidence="8" key="3">
    <citation type="submission" date="2025-09" db="UniProtKB">
        <authorList>
            <consortium name="Ensembl"/>
        </authorList>
    </citation>
    <scope>IDENTIFICATION</scope>
</reference>
<dbReference type="GeneTree" id="ENSGT00940000166092"/>
<evidence type="ECO:0000256" key="1">
    <source>
        <dbReference type="ARBA" id="ARBA00008755"/>
    </source>
</evidence>
<evidence type="ECO:0000256" key="2">
    <source>
        <dbReference type="ARBA" id="ARBA00022723"/>
    </source>
</evidence>
<reference evidence="9" key="1">
    <citation type="submission" date="2018-12" db="EMBL/GenBank/DDBJ databases">
        <authorList>
            <person name="Yazar S."/>
        </authorList>
    </citation>
    <scope>NUCLEOTIDE SEQUENCE [LARGE SCALE GENOMIC DNA]</scope>
</reference>
<name>A0A4X2JMC6_VOMUR</name>
<dbReference type="AlphaFoldDB" id="A0A4X2JMC6"/>
<organism evidence="8 9">
    <name type="scientific">Vombatus ursinus</name>
    <name type="common">Common wombat</name>
    <dbReference type="NCBI Taxonomy" id="29139"/>
    <lineage>
        <taxon>Eukaryota</taxon>
        <taxon>Metazoa</taxon>
        <taxon>Chordata</taxon>
        <taxon>Craniata</taxon>
        <taxon>Vertebrata</taxon>
        <taxon>Euteleostomi</taxon>
        <taxon>Mammalia</taxon>
        <taxon>Metatheria</taxon>
        <taxon>Diprotodontia</taxon>
        <taxon>Vombatidae</taxon>
        <taxon>Vombatus</taxon>
    </lineage>
</organism>
<evidence type="ECO:0000259" key="7">
    <source>
        <dbReference type="PROSITE" id="PS50178"/>
    </source>
</evidence>
<dbReference type="InterPro" id="IPR043269">
    <property type="entry name" value="FYVE_LST2"/>
</dbReference>
<reference evidence="8" key="2">
    <citation type="submission" date="2025-08" db="UniProtKB">
        <authorList>
            <consortium name="Ensembl"/>
        </authorList>
    </citation>
    <scope>IDENTIFICATION</scope>
</reference>
<dbReference type="SMART" id="SM00064">
    <property type="entry name" value="FYVE"/>
    <property type="match status" value="1"/>
</dbReference>
<dbReference type="PROSITE" id="PS50178">
    <property type="entry name" value="ZF_FYVE"/>
    <property type="match status" value="1"/>
</dbReference>
<dbReference type="InterPro" id="IPR011011">
    <property type="entry name" value="Znf_FYVE_PHD"/>
</dbReference>
<dbReference type="Pfam" id="PF01363">
    <property type="entry name" value="FYVE"/>
    <property type="match status" value="1"/>
</dbReference>
<dbReference type="CDD" id="cd15731">
    <property type="entry name" value="FYVE_LST2"/>
    <property type="match status" value="1"/>
</dbReference>
<keyword evidence="9" id="KW-1185">Reference proteome</keyword>
<sequence length="359" mass="39108">MLTIPRLAIISGLLIHPEGPLSLSPPGATVYVFSPFRSLLQKIQALLVVLSADELFILERSLCVADAPWEPTDNPRQDSSVSNTSCQSRVRTTQPAPHLPFKQHPPPSCPDQGLQASIEKLGTKSGTSFPWTDSGDATCPLLLDGPVPTEAGSPGTVQHSREPRRQEPRRYGAHQHIGQDQSVAARSLQAEMGRALRASYPSPQNMLHSLFVCISGVADQLQTNFASELRAILHMVFLVVVSKPEPGEGPYGHQGLATVTRDREKALGLESEDVHSGQTSALVCLTEPPAWVPDHACFRCTACQTPFSLTRRRHHCRNCGKIFCSRCSSKSVPLPWFGYMKPVRVCAHCYAAHVVPGCS</sequence>
<comment type="similarity">
    <text evidence="1">Belongs to the lst-2 family.</text>
</comment>
<dbReference type="PANTHER" id="PTHR46465:SF4">
    <property type="entry name" value="FYVE-TYPE DOMAIN-CONTAINING PROTEIN"/>
    <property type="match status" value="1"/>
</dbReference>
<dbReference type="InterPro" id="IPR017455">
    <property type="entry name" value="Znf_FYVE-rel"/>
</dbReference>
<feature type="compositionally biased region" description="Polar residues" evidence="6">
    <location>
        <begin position="77"/>
        <end position="95"/>
    </location>
</feature>
<feature type="domain" description="FYVE-type" evidence="7">
    <location>
        <begin position="294"/>
        <end position="354"/>
    </location>
</feature>
<dbReference type="SUPFAM" id="SSF57903">
    <property type="entry name" value="FYVE/PHD zinc finger"/>
    <property type="match status" value="1"/>
</dbReference>
<keyword evidence="4" id="KW-0862">Zinc</keyword>
<dbReference type="InterPro" id="IPR000306">
    <property type="entry name" value="Znf_FYVE"/>
</dbReference>
<evidence type="ECO:0000256" key="4">
    <source>
        <dbReference type="ARBA" id="ARBA00022833"/>
    </source>
</evidence>
<dbReference type="STRING" id="29139.ENSVURP00010000473"/>
<dbReference type="PANTHER" id="PTHR46465">
    <property type="entry name" value="LATERAL SIGNALING TARGET PROTEIN 2 HOMOLOG"/>
    <property type="match status" value="1"/>
</dbReference>
<evidence type="ECO:0000313" key="8">
    <source>
        <dbReference type="Ensembl" id="ENSVURP00010000473.1"/>
    </source>
</evidence>
<dbReference type="InterPro" id="IPR013083">
    <property type="entry name" value="Znf_RING/FYVE/PHD"/>
</dbReference>
<evidence type="ECO:0000256" key="3">
    <source>
        <dbReference type="ARBA" id="ARBA00022771"/>
    </source>
</evidence>
<keyword evidence="3 5" id="KW-0863">Zinc-finger</keyword>
<protein>
    <recommendedName>
        <fullName evidence="7">FYVE-type domain-containing protein</fullName>
    </recommendedName>
</protein>
<feature type="region of interest" description="Disordered" evidence="6">
    <location>
        <begin position="140"/>
        <end position="181"/>
    </location>
</feature>
<evidence type="ECO:0000256" key="6">
    <source>
        <dbReference type="SAM" id="MobiDB-lite"/>
    </source>
</evidence>
<dbReference type="InterPro" id="IPR051118">
    <property type="entry name" value="LST-2"/>
</dbReference>
<feature type="compositionally biased region" description="Basic and acidic residues" evidence="6">
    <location>
        <begin position="159"/>
        <end position="170"/>
    </location>
</feature>
<dbReference type="Proteomes" id="UP000314987">
    <property type="component" value="Unassembled WGS sequence"/>
</dbReference>
<dbReference type="Ensembl" id="ENSVURT00010000564.1">
    <property type="protein sequence ID" value="ENSVURP00010000473.1"/>
    <property type="gene ID" value="ENSVURG00010000445.1"/>
</dbReference>
<dbReference type="GO" id="GO:0031901">
    <property type="term" value="C:early endosome membrane"/>
    <property type="evidence" value="ECO:0007669"/>
    <property type="project" value="TreeGrafter"/>
</dbReference>
<keyword evidence="2" id="KW-0479">Metal-binding</keyword>
<dbReference type="OMA" id="FASNSCT"/>
<dbReference type="Gene3D" id="3.30.40.10">
    <property type="entry name" value="Zinc/RING finger domain, C3HC4 (zinc finger)"/>
    <property type="match status" value="1"/>
</dbReference>
<evidence type="ECO:0000313" key="9">
    <source>
        <dbReference type="Proteomes" id="UP000314987"/>
    </source>
</evidence>